<dbReference type="PANTHER" id="PTHR21824">
    <property type="entry name" value="TRANSMEMBRANE PROTEIN 177"/>
    <property type="match status" value="1"/>
</dbReference>
<keyword evidence="1" id="KW-0812">Transmembrane</keyword>
<accession>A0ABM0H0F1</accession>
<dbReference type="PANTHER" id="PTHR21824:SF4">
    <property type="entry name" value="TRANSMEMBRANE PROTEIN 177"/>
    <property type="match status" value="1"/>
</dbReference>
<organism evidence="2 3">
    <name type="scientific">Saccoglossus kowalevskii</name>
    <name type="common">Acorn worm</name>
    <dbReference type="NCBI Taxonomy" id="10224"/>
    <lineage>
        <taxon>Eukaryota</taxon>
        <taxon>Metazoa</taxon>
        <taxon>Hemichordata</taxon>
        <taxon>Enteropneusta</taxon>
        <taxon>Harrimaniidae</taxon>
        <taxon>Saccoglossus</taxon>
    </lineage>
</organism>
<dbReference type="InterPro" id="IPR026620">
    <property type="entry name" value="TMEM177"/>
</dbReference>
<dbReference type="GeneID" id="100367643"/>
<feature type="transmembrane region" description="Helical" evidence="1">
    <location>
        <begin position="159"/>
        <end position="176"/>
    </location>
</feature>
<proteinExistence type="predicted"/>
<keyword evidence="1" id="KW-1133">Transmembrane helix</keyword>
<keyword evidence="1" id="KW-0472">Membrane</keyword>
<reference evidence="3" key="1">
    <citation type="submission" date="2025-08" db="UniProtKB">
        <authorList>
            <consortium name="RefSeq"/>
        </authorList>
    </citation>
    <scope>IDENTIFICATION</scope>
    <source>
        <tissue evidence="3">Testes</tissue>
    </source>
</reference>
<evidence type="ECO:0000313" key="2">
    <source>
        <dbReference type="Proteomes" id="UP000694865"/>
    </source>
</evidence>
<keyword evidence="2" id="KW-1185">Reference proteome</keyword>
<dbReference type="Proteomes" id="UP000694865">
    <property type="component" value="Unplaced"/>
</dbReference>
<evidence type="ECO:0000313" key="3">
    <source>
        <dbReference type="RefSeq" id="XP_002741440.1"/>
    </source>
</evidence>
<dbReference type="RefSeq" id="XP_002741440.1">
    <property type="nucleotide sequence ID" value="XM_002741394.1"/>
</dbReference>
<gene>
    <name evidence="3" type="primary">LOC100367643</name>
</gene>
<evidence type="ECO:0000256" key="1">
    <source>
        <dbReference type="SAM" id="Phobius"/>
    </source>
</evidence>
<name>A0ABM0H0F1_SACKO</name>
<sequence length="297" mass="33514">MLRSRNARHILVGLAAGGMCFFNGIPLLFPQQTVKRVYQSYKDGEERQLSMKSGHEFDQVCYDLSIKDREKYHLFASYGTNICTSGTRWLPNGLYIGIPDVFSMQRPSEVVASNMQIGRERIDWESECGKSLAESLILSENARKFYIARELIEANSIQNLIPTFVAPVFIVASYVVGEAMKYLVHFIPGLATVGCACVGLVCYFGISGVVQNRTKTLSDRKVAMLGPEYKEGGLEFYQNLLTRNKNLRSILGKKGIKRYSYYGNEHLSVFNFSPVLTERLKTISQVKVNQQIQSEDV</sequence>
<protein>
    <submittedName>
        <fullName evidence="3">Transmembrane protein 177-like</fullName>
    </submittedName>
</protein>
<feature type="transmembrane region" description="Helical" evidence="1">
    <location>
        <begin position="182"/>
        <end position="206"/>
    </location>
</feature>
<feature type="transmembrane region" description="Helical" evidence="1">
    <location>
        <begin position="6"/>
        <end position="29"/>
    </location>
</feature>